<gene>
    <name evidence="1" type="ORF">ACAOBT_LOCUS30383</name>
</gene>
<evidence type="ECO:0000313" key="1">
    <source>
        <dbReference type="EMBL" id="CAH2008652.1"/>
    </source>
</evidence>
<dbReference type="AlphaFoldDB" id="A0A9P0MBM2"/>
<protein>
    <submittedName>
        <fullName evidence="1">Uncharacterized protein</fullName>
    </submittedName>
</protein>
<evidence type="ECO:0000313" key="2">
    <source>
        <dbReference type="Proteomes" id="UP001152888"/>
    </source>
</evidence>
<reference evidence="1" key="1">
    <citation type="submission" date="2022-03" db="EMBL/GenBank/DDBJ databases">
        <authorList>
            <person name="Sayadi A."/>
        </authorList>
    </citation>
    <scope>NUCLEOTIDE SEQUENCE</scope>
</reference>
<comment type="caution">
    <text evidence="1">The sequence shown here is derived from an EMBL/GenBank/DDBJ whole genome shotgun (WGS) entry which is preliminary data.</text>
</comment>
<sequence>MYFAVLKSHPTVKVINHKFLVPGHTHMECDGDHALIERTRRRSETPIHHPRDWYQMENKKFIVSSTSSIDDTEPA</sequence>
<keyword evidence="2" id="KW-1185">Reference proteome</keyword>
<proteinExistence type="predicted"/>
<accession>A0A9P0MBM2</accession>
<organism evidence="1 2">
    <name type="scientific">Acanthoscelides obtectus</name>
    <name type="common">Bean weevil</name>
    <name type="synonym">Bruchus obtectus</name>
    <dbReference type="NCBI Taxonomy" id="200917"/>
    <lineage>
        <taxon>Eukaryota</taxon>
        <taxon>Metazoa</taxon>
        <taxon>Ecdysozoa</taxon>
        <taxon>Arthropoda</taxon>
        <taxon>Hexapoda</taxon>
        <taxon>Insecta</taxon>
        <taxon>Pterygota</taxon>
        <taxon>Neoptera</taxon>
        <taxon>Endopterygota</taxon>
        <taxon>Coleoptera</taxon>
        <taxon>Polyphaga</taxon>
        <taxon>Cucujiformia</taxon>
        <taxon>Chrysomeloidea</taxon>
        <taxon>Chrysomelidae</taxon>
        <taxon>Bruchinae</taxon>
        <taxon>Bruchini</taxon>
        <taxon>Acanthoscelides</taxon>
    </lineage>
</organism>
<dbReference type="OrthoDB" id="6749779at2759"/>
<name>A0A9P0MBM2_ACAOB</name>
<dbReference type="Proteomes" id="UP001152888">
    <property type="component" value="Unassembled WGS sequence"/>
</dbReference>
<dbReference type="EMBL" id="CAKOFQ010007826">
    <property type="protein sequence ID" value="CAH2008652.1"/>
    <property type="molecule type" value="Genomic_DNA"/>
</dbReference>